<accession>A0A8H6G5J0</accession>
<keyword evidence="1" id="KW-0732">Signal</keyword>
<evidence type="ECO:0000256" key="1">
    <source>
        <dbReference type="SAM" id="SignalP"/>
    </source>
</evidence>
<sequence length="822" mass="91610">MQSSTTLLVLLSFVTALLASPIRQGASTSCLSDPKCGPIPGQSWLYSDYSHKSPPFPANITTPDLATTTGPVGEDDVLFQNLLSAEWAVYSFYQQGVEAFNQSVFTDLGFPNTTYQRISEIRDNEAGHLRIFQNSISPASIKPGACRYEYGFTNAKEFLALQNIIEVSSMAFLTGLAQQAKASSTVGALVAIGETETRHEVWALIDVWGLNPFAGPADTSFAYANQILYITLADFIIAGSCPHENPPYPYPSQKLPQLSYNGSTSTGHPGSPIMFVYKQNRYNNEALVPDYEAGKSYYAVFFHGVNNITMTFDTKTNSSVVPPEFDSQGIILVVIADEPGAPTLNSVVAGPLILLQQPATATNISGYYTMIGIEEPTSVQGSVEVTTIDVEHLTDHGSYTKETIERRLWRAANSTGTALFATDIELIMQPLTLLRNVSIFQIYLNPRLQEKMPLVELVAYYKKIIESKEQQILEDLKFHSTHTFLIFSAIYIGIKHTSQPFEQHLHDVLISALNLDRDRTILEFTTLRQDRPFLHRIQPTSRDHLALTQNTSLRFTDGSDKQHNPTKPTYIITLPFELREEIYKDLTLASSFEFPRVCRSINTQAAPLLYNSSTIAKIQNFYISMPEIGFGDHEPSKHAIFTRTMNLLHQFSGHDVHRKVCHLDPHTWRPTERMAGVLRNYVGFERIRITVRLRPYEFGGGGRVPPFDWEIVGERREGYIKAMDKRLGPWLGPADCMDLGDGTTTEGQGDVIDSMFVLDFHPGAVVSGLDHLMNQETILDFPPGMDPTNPDNRSSLLNNTTFMTGLRALSGGVTQDITALYL</sequence>
<dbReference type="EMBL" id="JACCJC010000003">
    <property type="protein sequence ID" value="KAF6240827.1"/>
    <property type="molecule type" value="Genomic_DNA"/>
</dbReference>
<feature type="chain" id="PRO_5034123688" evidence="1">
    <location>
        <begin position="20"/>
        <end position="822"/>
    </location>
</feature>
<dbReference type="GeneID" id="59283174"/>
<evidence type="ECO:0000313" key="2">
    <source>
        <dbReference type="EMBL" id="KAF6240827.1"/>
    </source>
</evidence>
<dbReference type="Pfam" id="PF13668">
    <property type="entry name" value="Ferritin_2"/>
    <property type="match status" value="1"/>
</dbReference>
<proteinExistence type="predicted"/>
<name>A0A8H6G5J0_9LECA</name>
<organism evidence="2 3">
    <name type="scientific">Letharia columbiana</name>
    <dbReference type="NCBI Taxonomy" id="112416"/>
    <lineage>
        <taxon>Eukaryota</taxon>
        <taxon>Fungi</taxon>
        <taxon>Dikarya</taxon>
        <taxon>Ascomycota</taxon>
        <taxon>Pezizomycotina</taxon>
        <taxon>Lecanoromycetes</taxon>
        <taxon>OSLEUM clade</taxon>
        <taxon>Lecanoromycetidae</taxon>
        <taxon>Lecanorales</taxon>
        <taxon>Lecanorineae</taxon>
        <taxon>Parmeliaceae</taxon>
        <taxon>Letharia</taxon>
    </lineage>
</organism>
<protein>
    <submittedName>
        <fullName evidence="2">Uncharacterized protein</fullName>
    </submittedName>
</protein>
<comment type="caution">
    <text evidence="2">The sequence shown here is derived from an EMBL/GenBank/DDBJ whole genome shotgun (WGS) entry which is preliminary data.</text>
</comment>
<feature type="signal peptide" evidence="1">
    <location>
        <begin position="1"/>
        <end position="19"/>
    </location>
</feature>
<reference evidence="2 3" key="1">
    <citation type="journal article" date="2020" name="Genomics">
        <title>Complete, high-quality genomes from long-read metagenomic sequencing of two wolf lichen thalli reveals enigmatic genome architecture.</title>
        <authorList>
            <person name="McKenzie S.K."/>
            <person name="Walston R.F."/>
            <person name="Allen J.L."/>
        </authorList>
    </citation>
    <scope>NUCLEOTIDE SEQUENCE [LARGE SCALE GENOMIC DNA]</scope>
    <source>
        <strain evidence="2">WasteWater2</strain>
    </source>
</reference>
<gene>
    <name evidence="2" type="ORF">HO173_001500</name>
</gene>
<dbReference type="Proteomes" id="UP000578531">
    <property type="component" value="Unassembled WGS sequence"/>
</dbReference>
<dbReference type="OrthoDB" id="1001765at2759"/>
<dbReference type="AlphaFoldDB" id="A0A8H6G5J0"/>
<dbReference type="RefSeq" id="XP_037170086.1">
    <property type="nucleotide sequence ID" value="XM_037303439.1"/>
</dbReference>
<evidence type="ECO:0000313" key="3">
    <source>
        <dbReference type="Proteomes" id="UP000578531"/>
    </source>
</evidence>
<keyword evidence="3" id="KW-1185">Reference proteome</keyword>